<evidence type="ECO:0000313" key="2">
    <source>
        <dbReference type="EMBL" id="COX48454.1"/>
    </source>
</evidence>
<evidence type="ECO:0000256" key="1">
    <source>
        <dbReference type="SAM" id="MobiDB-lite"/>
    </source>
</evidence>
<evidence type="ECO:0000313" key="3">
    <source>
        <dbReference type="Proteomes" id="UP000048600"/>
    </source>
</evidence>
<dbReference type="Proteomes" id="UP000048600">
    <property type="component" value="Unassembled WGS sequence"/>
</dbReference>
<feature type="compositionally biased region" description="Basic residues" evidence="1">
    <location>
        <begin position="1"/>
        <end position="10"/>
    </location>
</feature>
<reference evidence="2 3" key="1">
    <citation type="submission" date="2015-03" db="EMBL/GenBank/DDBJ databases">
        <authorList>
            <consortium name="Pathogen Informatics"/>
        </authorList>
    </citation>
    <scope>NUCLEOTIDE SEQUENCE [LARGE SCALE GENOMIC DNA]</scope>
    <source>
        <strain evidence="2 3">P00601463</strain>
    </source>
</reference>
<organism evidence="2 3">
    <name type="scientific">Mycobacterium tuberculosis</name>
    <dbReference type="NCBI Taxonomy" id="1773"/>
    <lineage>
        <taxon>Bacteria</taxon>
        <taxon>Bacillati</taxon>
        <taxon>Actinomycetota</taxon>
        <taxon>Actinomycetes</taxon>
        <taxon>Mycobacteriales</taxon>
        <taxon>Mycobacteriaceae</taxon>
        <taxon>Mycobacterium</taxon>
        <taxon>Mycobacterium tuberculosis complex</taxon>
    </lineage>
</organism>
<protein>
    <submittedName>
        <fullName evidence="2">Uncharacterized protein</fullName>
    </submittedName>
</protein>
<gene>
    <name evidence="2" type="ORF">ERS007741_04454</name>
</gene>
<sequence length="51" mass="5636">MERTRFRPRNGRSSSIASANPSTIEPTTAAPVKTAVLNTIWRVSDRVNHSV</sequence>
<accession>A0A655JRS9</accession>
<name>A0A655JRS9_MYCTX</name>
<dbReference type="AlphaFoldDB" id="A0A655JRS9"/>
<feature type="region of interest" description="Disordered" evidence="1">
    <location>
        <begin position="1"/>
        <end position="28"/>
    </location>
</feature>
<proteinExistence type="predicted"/>
<dbReference type="EMBL" id="CHKL01000946">
    <property type="protein sequence ID" value="COX48454.1"/>
    <property type="molecule type" value="Genomic_DNA"/>
</dbReference>
<feature type="compositionally biased region" description="Polar residues" evidence="1">
    <location>
        <begin position="11"/>
        <end position="26"/>
    </location>
</feature>